<dbReference type="OrthoDB" id="2272at2157"/>
<dbReference type="AlphaFoldDB" id="A0A557SXC0"/>
<dbReference type="RefSeq" id="WP_144729468.1">
    <property type="nucleotide sequence ID" value="NZ_ML675580.1"/>
</dbReference>
<protein>
    <submittedName>
        <fullName evidence="2">Putative BNR/Asp-box repeat-containing protein</fullName>
    </submittedName>
</protein>
<gene>
    <name evidence="2" type="ORF">NARC_40220</name>
</gene>
<comment type="caution">
    <text evidence="2">The sequence shown here is derived from an EMBL/GenBank/DDBJ whole genome shotgun (WGS) entry which is preliminary data.</text>
</comment>
<keyword evidence="1" id="KW-0472">Membrane</keyword>
<organism evidence="2 3">
    <name type="scientific">Candidatus Nitrosocosmicus arcticus</name>
    <dbReference type="NCBI Taxonomy" id="2035267"/>
    <lineage>
        <taxon>Archaea</taxon>
        <taxon>Nitrososphaerota</taxon>
        <taxon>Nitrososphaeria</taxon>
        <taxon>Nitrososphaerales</taxon>
        <taxon>Nitrososphaeraceae</taxon>
        <taxon>Candidatus Nitrosocosmicus</taxon>
    </lineage>
</organism>
<keyword evidence="3" id="KW-1185">Reference proteome</keyword>
<evidence type="ECO:0000313" key="2">
    <source>
        <dbReference type="EMBL" id="TVP41257.1"/>
    </source>
</evidence>
<reference evidence="2 3" key="1">
    <citation type="journal article" date="2019" name="Front. Microbiol.">
        <title>Ammonia Oxidation by the Arctic Terrestrial Thaumarchaeote Candidatus Nitrosocosmicus arcticus Is Stimulated by Increasing Temperatures.</title>
        <authorList>
            <person name="Alves R.J.E."/>
            <person name="Kerou M."/>
            <person name="Zappe A."/>
            <person name="Bittner R."/>
            <person name="Abby S.S."/>
            <person name="Schmidt H.A."/>
            <person name="Pfeifer K."/>
            <person name="Schleper C."/>
        </authorList>
    </citation>
    <scope>NUCLEOTIDE SEQUENCE [LARGE SCALE GENOMIC DNA]</scope>
    <source>
        <strain evidence="2 3">Kfb</strain>
    </source>
</reference>
<keyword evidence="1" id="KW-0812">Transmembrane</keyword>
<proteinExistence type="predicted"/>
<sequence length="450" mass="51013">MTKIIESALFKTMMTIFLFLLIIPLFNIFNYPNYDKSNIIFSKVVNPGDESRFSELHNLSNNKNDSVYGQIQNVDKNSLALVWQDSNFKTRASNLLDRNYDIFFKNVNLDNISKNETLNISNNSGFSEHPHIASSGNNIYLTWVDNSNGYKQVYLRSSENGGKTFGESFSLSNGNVNASNVDIYSSNKHVFIVWQQSNSTHSSIALRVSDNLGKSFGNETILSEYSSNSYPKVFADGYGLYISWNVDLNNRFNPRLVQEQEELIGYKPGIYFIKSEDLGKSFSSPVKFDFNDIFESGKSQVSVFDKYVYITWLQSDSINKLGSLFTAKSSDGGLNFTIDQIPISPNQILDAANIDTFAYQDKLFTSFEGSLVEPEFNTTVGSEQTLNKEIFLFIRGFNNTDDYKIYNLSWNSGVSECPSITIDALDKLVSVSWEDYTTGNHEIMMRSINY</sequence>
<evidence type="ECO:0000256" key="1">
    <source>
        <dbReference type="SAM" id="Phobius"/>
    </source>
</evidence>
<dbReference type="Proteomes" id="UP000315289">
    <property type="component" value="Unassembled WGS sequence"/>
</dbReference>
<dbReference type="CDD" id="cd15482">
    <property type="entry name" value="Sialidase_non-viral"/>
    <property type="match status" value="1"/>
</dbReference>
<feature type="transmembrane region" description="Helical" evidence="1">
    <location>
        <begin position="12"/>
        <end position="31"/>
    </location>
</feature>
<dbReference type="SUPFAM" id="SSF50939">
    <property type="entry name" value="Sialidases"/>
    <property type="match status" value="1"/>
</dbReference>
<dbReference type="InterPro" id="IPR036278">
    <property type="entry name" value="Sialidase_sf"/>
</dbReference>
<evidence type="ECO:0000313" key="3">
    <source>
        <dbReference type="Proteomes" id="UP000315289"/>
    </source>
</evidence>
<name>A0A557SXC0_9ARCH</name>
<dbReference type="EMBL" id="VOAH01000004">
    <property type="protein sequence ID" value="TVP41257.1"/>
    <property type="molecule type" value="Genomic_DNA"/>
</dbReference>
<accession>A0A557SXC0</accession>
<keyword evidence="1" id="KW-1133">Transmembrane helix</keyword>